<dbReference type="RefSeq" id="XP_046063820.1">
    <property type="nucleotide sequence ID" value="XM_046209057.1"/>
</dbReference>
<dbReference type="GeneID" id="70232878"/>
<protein>
    <submittedName>
        <fullName evidence="1">Uncharacterized protein</fullName>
    </submittedName>
</protein>
<comment type="caution">
    <text evidence="1">The sequence shown here is derived from an EMBL/GenBank/DDBJ whole genome shotgun (WGS) entry which is preliminary data.</text>
</comment>
<organism evidence="1 2">
    <name type="scientific">Ogataea philodendri</name>
    <dbReference type="NCBI Taxonomy" id="1378263"/>
    <lineage>
        <taxon>Eukaryota</taxon>
        <taxon>Fungi</taxon>
        <taxon>Dikarya</taxon>
        <taxon>Ascomycota</taxon>
        <taxon>Saccharomycotina</taxon>
        <taxon>Pichiomycetes</taxon>
        <taxon>Pichiales</taxon>
        <taxon>Pichiaceae</taxon>
        <taxon>Ogataea</taxon>
    </lineage>
</organism>
<dbReference type="Proteomes" id="UP000769157">
    <property type="component" value="Unassembled WGS sequence"/>
</dbReference>
<evidence type="ECO:0000313" key="2">
    <source>
        <dbReference type="Proteomes" id="UP000769157"/>
    </source>
</evidence>
<dbReference type="OrthoDB" id="3994237at2759"/>
<keyword evidence="2" id="KW-1185">Reference proteome</keyword>
<dbReference type="AlphaFoldDB" id="A0A9P8PEX1"/>
<evidence type="ECO:0000313" key="1">
    <source>
        <dbReference type="EMBL" id="KAH3670395.1"/>
    </source>
</evidence>
<gene>
    <name evidence="1" type="ORF">OGAPHI_000910</name>
</gene>
<accession>A0A9P8PEX1</accession>
<name>A0A9P8PEX1_9ASCO</name>
<sequence length="412" mass="46050">MVTFSKRLDSVRNWESRRSLCAGSVGAGATDSTSLTWLLDAFRRASTEDCAGESRLVLTIRAGSAWKLEPRLLRSSPVNLRHFPEDDTAVDRERLVFGNEVMCVVFGGSRWTLSSGSLNLSVVVNGVVRQHSELDLLVLVLDLLWGGVDLLLSLLTTTSESQHQVQGRLLLDVVVRKSSAVLELLTSEDKSLLVRWNSFLVLDLGLNVVDGVGRLHLEGDSLTGQGLDEDLHGRIVCKGCFFLTYLMKKIRYKLVTPFLRVGPILFSSMETVTRSTSLAHSLAFSVDDEVQSFYTAASDPLLESITDIVTDTTIAGAESVTADEESLVEDSELFRHNMVVLRNSVGQSEDTLRVNRYLLKEDQRFSGLVNSLMNSYPPSLLESEEEVVVKRRRFKVFLAKLRRLFKKILRRH</sequence>
<reference evidence="1" key="1">
    <citation type="journal article" date="2021" name="Open Biol.">
        <title>Shared evolutionary footprints suggest mitochondrial oxidative damage underlies multiple complex I losses in fungi.</title>
        <authorList>
            <person name="Schikora-Tamarit M.A."/>
            <person name="Marcet-Houben M."/>
            <person name="Nosek J."/>
            <person name="Gabaldon T."/>
        </authorList>
    </citation>
    <scope>NUCLEOTIDE SEQUENCE</scope>
    <source>
        <strain evidence="1">CBS6075</strain>
    </source>
</reference>
<proteinExistence type="predicted"/>
<reference evidence="1" key="2">
    <citation type="submission" date="2021-01" db="EMBL/GenBank/DDBJ databases">
        <authorList>
            <person name="Schikora-Tamarit M.A."/>
        </authorList>
    </citation>
    <scope>NUCLEOTIDE SEQUENCE</scope>
    <source>
        <strain evidence="1">CBS6075</strain>
    </source>
</reference>
<dbReference type="EMBL" id="JAEUBE010000087">
    <property type="protein sequence ID" value="KAH3670395.1"/>
    <property type="molecule type" value="Genomic_DNA"/>
</dbReference>